<dbReference type="InParanoid" id="A0A1X7T2F2"/>
<accession>A0A1X7T2F2</accession>
<name>A0A1X7T2F2_AMPQE</name>
<reference evidence="1" key="1">
    <citation type="submission" date="2017-05" db="UniProtKB">
        <authorList>
            <consortium name="EnsemblMetazoa"/>
        </authorList>
    </citation>
    <scope>IDENTIFICATION</scope>
</reference>
<dbReference type="AlphaFoldDB" id="A0A1X7T2F2"/>
<sequence>MGVVINTRPHPLSSILLLNVLTMSNVPPPVTTPSSGIVYSSLRTASGVACTDILEEGGSG</sequence>
<dbReference type="EnsemblMetazoa" id="Aqu2.1.08537_001">
    <property type="protein sequence ID" value="Aqu2.1.08537_001"/>
    <property type="gene ID" value="Aqu2.1.08537"/>
</dbReference>
<evidence type="ECO:0000313" key="1">
    <source>
        <dbReference type="EnsemblMetazoa" id="Aqu2.1.08537_001"/>
    </source>
</evidence>
<proteinExistence type="predicted"/>
<protein>
    <submittedName>
        <fullName evidence="1">Uncharacterized protein</fullName>
    </submittedName>
</protein>
<organism evidence="1">
    <name type="scientific">Amphimedon queenslandica</name>
    <name type="common">Sponge</name>
    <dbReference type="NCBI Taxonomy" id="400682"/>
    <lineage>
        <taxon>Eukaryota</taxon>
        <taxon>Metazoa</taxon>
        <taxon>Porifera</taxon>
        <taxon>Demospongiae</taxon>
        <taxon>Heteroscleromorpha</taxon>
        <taxon>Haplosclerida</taxon>
        <taxon>Niphatidae</taxon>
        <taxon>Amphimedon</taxon>
    </lineage>
</organism>